<dbReference type="AlphaFoldDB" id="A0A553P9C2"/>
<organism evidence="1 2">
    <name type="scientific">Danionella cerebrum</name>
    <dbReference type="NCBI Taxonomy" id="2873325"/>
    <lineage>
        <taxon>Eukaryota</taxon>
        <taxon>Metazoa</taxon>
        <taxon>Chordata</taxon>
        <taxon>Craniata</taxon>
        <taxon>Vertebrata</taxon>
        <taxon>Euteleostomi</taxon>
        <taxon>Actinopterygii</taxon>
        <taxon>Neopterygii</taxon>
        <taxon>Teleostei</taxon>
        <taxon>Ostariophysi</taxon>
        <taxon>Cypriniformes</taxon>
        <taxon>Danionidae</taxon>
        <taxon>Danioninae</taxon>
        <taxon>Danionella</taxon>
    </lineage>
</organism>
<reference evidence="1 2" key="1">
    <citation type="journal article" date="2019" name="Sci. Data">
        <title>Hybrid genome assembly and annotation of Danionella translucida.</title>
        <authorList>
            <person name="Kadobianskyi M."/>
            <person name="Schulze L."/>
            <person name="Schuelke M."/>
            <person name="Judkewitz B."/>
        </authorList>
    </citation>
    <scope>NUCLEOTIDE SEQUENCE [LARGE SCALE GENOMIC DNA]</scope>
    <source>
        <strain evidence="1 2">Bolton</strain>
    </source>
</reference>
<gene>
    <name evidence="1" type="ORF">DNTS_028723</name>
</gene>
<protein>
    <submittedName>
        <fullName evidence="1">Uncharacterized protein</fullName>
    </submittedName>
</protein>
<dbReference type="Proteomes" id="UP000316079">
    <property type="component" value="Unassembled WGS sequence"/>
</dbReference>
<dbReference type="EMBL" id="SRMA01026715">
    <property type="protein sequence ID" value="TRY74291.1"/>
    <property type="molecule type" value="Genomic_DNA"/>
</dbReference>
<evidence type="ECO:0000313" key="1">
    <source>
        <dbReference type="EMBL" id="TRY74291.1"/>
    </source>
</evidence>
<name>A0A553P9C2_9TELE</name>
<comment type="caution">
    <text evidence="1">The sequence shown here is derived from an EMBL/GenBank/DDBJ whole genome shotgun (WGS) entry which is preliminary data.</text>
</comment>
<accession>A0A553P9C2</accession>
<sequence length="80" mass="9142">MAFVVFGVADYLFQREILIRSIQAEEADSQKEVPLVEKPIPDVCDEEDEEVIDSDELPPQLFYAEYDEEEEFSIKAAAAQ</sequence>
<evidence type="ECO:0000313" key="2">
    <source>
        <dbReference type="Proteomes" id="UP000316079"/>
    </source>
</evidence>
<feature type="non-terminal residue" evidence="1">
    <location>
        <position position="80"/>
    </location>
</feature>
<proteinExistence type="predicted"/>
<keyword evidence="2" id="KW-1185">Reference proteome</keyword>